<feature type="region of interest" description="Disordered" evidence="1">
    <location>
        <begin position="127"/>
        <end position="165"/>
    </location>
</feature>
<reference evidence="3" key="1">
    <citation type="submission" date="2025-08" db="UniProtKB">
        <authorList>
            <consortium name="RefSeq"/>
        </authorList>
    </citation>
    <scope>IDENTIFICATION</scope>
    <source>
        <tissue evidence="3">Blood</tissue>
    </source>
</reference>
<proteinExistence type="predicted"/>
<dbReference type="RefSeq" id="XP_010827155.1">
    <property type="nucleotide sequence ID" value="XM_010828853.1"/>
</dbReference>
<feature type="compositionally biased region" description="Low complexity" evidence="1">
    <location>
        <begin position="73"/>
        <end position="114"/>
    </location>
</feature>
<feature type="region of interest" description="Disordered" evidence="1">
    <location>
        <begin position="225"/>
        <end position="268"/>
    </location>
</feature>
<protein>
    <submittedName>
        <fullName evidence="3">Verprolin-like</fullName>
    </submittedName>
</protein>
<feature type="compositionally biased region" description="Low complexity" evidence="1">
    <location>
        <begin position="12"/>
        <end position="25"/>
    </location>
</feature>
<dbReference type="GeneID" id="104980213"/>
<accession>A0A6P3GL21</accession>
<evidence type="ECO:0000256" key="1">
    <source>
        <dbReference type="SAM" id="MobiDB-lite"/>
    </source>
</evidence>
<gene>
    <name evidence="3" type="primary">LOC104980213</name>
</gene>
<name>A0A6P3GL21_BISBB</name>
<dbReference type="Proteomes" id="UP000515208">
    <property type="component" value="Unplaced"/>
</dbReference>
<sequence>MSFYIIVKLPAGRRGSRPRPAGRLAPAPPAPLPRAARLRAALWELWSPRSAARRRHRRGDRLGSGSGSGSGGSAARAGGVQASAPSGGGVAPAPAAAPSAPHARAQVSGGLPGLRGWRAARLGRSLRDGEEAAGPGGCRPTVPTPGGAASEDVQRPASWPRGGAPRRPALATCLSAAASAVFAARASTSSSLWPLATLSAVFTPPTRITLLGTPSGTGAVGTEVGPCHPRQQPRTRGRHAPAGPGRPPPPALGCTVWVPSGPPRTDLG</sequence>
<evidence type="ECO:0000313" key="2">
    <source>
        <dbReference type="Proteomes" id="UP000515208"/>
    </source>
</evidence>
<feature type="region of interest" description="Disordered" evidence="1">
    <location>
        <begin position="12"/>
        <end position="32"/>
    </location>
</feature>
<keyword evidence="2" id="KW-1185">Reference proteome</keyword>
<evidence type="ECO:0000313" key="3">
    <source>
        <dbReference type="RefSeq" id="XP_010827155.1"/>
    </source>
</evidence>
<feature type="compositionally biased region" description="Gly residues" evidence="1">
    <location>
        <begin position="62"/>
        <end position="72"/>
    </location>
</feature>
<dbReference type="AlphaFoldDB" id="A0A6P3GL21"/>
<organism evidence="2 3">
    <name type="scientific">Bison bison bison</name>
    <name type="common">North American plains bison</name>
    <dbReference type="NCBI Taxonomy" id="43346"/>
    <lineage>
        <taxon>Eukaryota</taxon>
        <taxon>Metazoa</taxon>
        <taxon>Chordata</taxon>
        <taxon>Craniata</taxon>
        <taxon>Vertebrata</taxon>
        <taxon>Euteleostomi</taxon>
        <taxon>Mammalia</taxon>
        <taxon>Eutheria</taxon>
        <taxon>Laurasiatheria</taxon>
        <taxon>Artiodactyla</taxon>
        <taxon>Ruminantia</taxon>
        <taxon>Pecora</taxon>
        <taxon>Bovidae</taxon>
        <taxon>Bovinae</taxon>
        <taxon>Bison</taxon>
    </lineage>
</organism>
<dbReference type="KEGG" id="bbis:104980213"/>
<feature type="region of interest" description="Disordered" evidence="1">
    <location>
        <begin position="50"/>
        <end position="114"/>
    </location>
</feature>